<gene>
    <name evidence="1" type="ORF">SAMN04488502_11519</name>
</gene>
<dbReference type="STRING" id="146817.SAMN04488502_11519"/>
<dbReference type="OrthoDB" id="1676927at2"/>
<sequence>MPYTKGRAASYEDLINQIVAFVTDEGIHGEDAWELMRSEPWPRGTIFKARGLEQQDSIYIGLMALNIEDGTYKNWYIKPENIARYFVWSPLGINRPGLSFGAMGAGVVVQQGTQDILYAFADVNIFAANFKALVFGVFKQYSDGLDWDEQPGGLNIDVTQTGLKNGIGTRRVLGTSASPTPFTFRLPLYPGTGYPGIGMNEAEIERTTMEFWLKKDAGNLTVITRNMGETAEYWDVAQVGMLIPYQAKMQYPFPAVVAGSSCGARSVGRMDYTFSTKGTPLVDLQIDYGRHHWMLTRGVPTFPTMAEDVKNSFSQIVLCLPDGTWQYFANQVQGMYPYLRQNTEVPVFLVDRPEKSENTRHYLLPTYCDDLRGTRHIYHQGKWLSDELTYQLESLKLVQDDGPRKNMLGYLPTLSWSSIPVSVYGEQTLNGKRHLILPNGWEDRRWFYRTGLFGEYLPDELQALEDEITGKTQQMNCVIRLED</sequence>
<name>A0A1G9ZN37_9FIRM</name>
<dbReference type="RefSeq" id="WP_092074939.1">
    <property type="nucleotide sequence ID" value="NZ_FNHB01000015.1"/>
</dbReference>
<evidence type="ECO:0000313" key="1">
    <source>
        <dbReference type="EMBL" id="SDN22892.1"/>
    </source>
</evidence>
<dbReference type="EMBL" id="FNHB01000015">
    <property type="protein sequence ID" value="SDN22892.1"/>
    <property type="molecule type" value="Genomic_DNA"/>
</dbReference>
<evidence type="ECO:0000313" key="2">
    <source>
        <dbReference type="Proteomes" id="UP000214880"/>
    </source>
</evidence>
<keyword evidence="2" id="KW-1185">Reference proteome</keyword>
<protein>
    <submittedName>
        <fullName evidence="1">Uncharacterized protein</fullName>
    </submittedName>
</protein>
<dbReference type="AlphaFoldDB" id="A0A1G9ZN37"/>
<dbReference type="Proteomes" id="UP000214880">
    <property type="component" value="Unassembled WGS sequence"/>
</dbReference>
<proteinExistence type="predicted"/>
<reference evidence="1 2" key="1">
    <citation type="submission" date="2016-10" db="EMBL/GenBank/DDBJ databases">
        <authorList>
            <person name="de Groot N.N."/>
        </authorList>
    </citation>
    <scope>NUCLEOTIDE SEQUENCE [LARGE SCALE GENOMIC DNA]</scope>
    <source>
        <strain evidence="1 2">DSM 1736</strain>
    </source>
</reference>
<accession>A0A1G9ZN37</accession>
<organism evidence="1 2">
    <name type="scientific">Dendrosporobacter quercicolus</name>
    <dbReference type="NCBI Taxonomy" id="146817"/>
    <lineage>
        <taxon>Bacteria</taxon>
        <taxon>Bacillati</taxon>
        <taxon>Bacillota</taxon>
        <taxon>Negativicutes</taxon>
        <taxon>Selenomonadales</taxon>
        <taxon>Sporomusaceae</taxon>
        <taxon>Dendrosporobacter</taxon>
    </lineage>
</organism>